<dbReference type="GO" id="GO:0003676">
    <property type="term" value="F:nucleic acid binding"/>
    <property type="evidence" value="ECO:0007669"/>
    <property type="project" value="InterPro"/>
</dbReference>
<dbReference type="InterPro" id="IPR029460">
    <property type="entry name" value="DNAPol_HHH"/>
</dbReference>
<keyword evidence="4 11" id="KW-0808">Transferase</keyword>
<dbReference type="Gene3D" id="1.10.10.1600">
    <property type="entry name" value="Bacterial DNA polymerase III alpha subunit, thumb domain"/>
    <property type="match status" value="1"/>
</dbReference>
<dbReference type="SUPFAM" id="SSF50249">
    <property type="entry name" value="Nucleic acid-binding proteins"/>
    <property type="match status" value="1"/>
</dbReference>
<evidence type="ECO:0000256" key="9">
    <source>
        <dbReference type="SAM" id="MobiDB-lite"/>
    </source>
</evidence>
<comment type="catalytic activity">
    <reaction evidence="8">
        <text>DNA(n) + a 2'-deoxyribonucleoside 5'-triphosphate = DNA(n+1) + diphosphate</text>
        <dbReference type="Rhea" id="RHEA:22508"/>
        <dbReference type="Rhea" id="RHEA-COMP:17339"/>
        <dbReference type="Rhea" id="RHEA-COMP:17340"/>
        <dbReference type="ChEBI" id="CHEBI:33019"/>
        <dbReference type="ChEBI" id="CHEBI:61560"/>
        <dbReference type="ChEBI" id="CHEBI:173112"/>
        <dbReference type="EC" id="2.7.7.7"/>
    </reaction>
</comment>
<dbReference type="Pfam" id="PF07733">
    <property type="entry name" value="DNA_pol3_alpha"/>
    <property type="match status" value="1"/>
</dbReference>
<dbReference type="GO" id="GO:0003887">
    <property type="term" value="F:DNA-directed DNA polymerase activity"/>
    <property type="evidence" value="ECO:0007669"/>
    <property type="project" value="UniProtKB-KW"/>
</dbReference>
<evidence type="ECO:0000256" key="4">
    <source>
        <dbReference type="ARBA" id="ARBA00022679"/>
    </source>
</evidence>
<name>A0A9D9HD49_9BACT</name>
<accession>A0A9D9HD49</accession>
<dbReference type="InterPro" id="IPR041931">
    <property type="entry name" value="DNA_pol3_alpha_thumb_dom"/>
</dbReference>
<keyword evidence="6" id="KW-0235">DNA replication</keyword>
<reference evidence="11" key="1">
    <citation type="submission" date="2020-10" db="EMBL/GenBank/DDBJ databases">
        <authorList>
            <person name="Gilroy R."/>
        </authorList>
    </citation>
    <scope>NUCLEOTIDE SEQUENCE</scope>
    <source>
        <strain evidence="11">D3-1215</strain>
    </source>
</reference>
<dbReference type="CDD" id="cd12113">
    <property type="entry name" value="PHP_PolIIIA_DnaE3"/>
    <property type="match status" value="1"/>
</dbReference>
<evidence type="ECO:0000256" key="7">
    <source>
        <dbReference type="ARBA" id="ARBA00022932"/>
    </source>
</evidence>
<dbReference type="EC" id="2.7.7.7" evidence="2"/>
<dbReference type="Gene3D" id="3.20.20.140">
    <property type="entry name" value="Metal-dependent hydrolases"/>
    <property type="match status" value="1"/>
</dbReference>
<dbReference type="Proteomes" id="UP000823637">
    <property type="component" value="Unassembled WGS sequence"/>
</dbReference>
<dbReference type="InterPro" id="IPR012340">
    <property type="entry name" value="NA-bd_OB-fold"/>
</dbReference>
<evidence type="ECO:0000256" key="6">
    <source>
        <dbReference type="ARBA" id="ARBA00022705"/>
    </source>
</evidence>
<dbReference type="NCBIfam" id="NF004226">
    <property type="entry name" value="PRK05673.1"/>
    <property type="match status" value="1"/>
</dbReference>
<dbReference type="SUPFAM" id="SSF89550">
    <property type="entry name" value="PHP domain-like"/>
    <property type="match status" value="1"/>
</dbReference>
<dbReference type="PANTHER" id="PTHR32294">
    <property type="entry name" value="DNA POLYMERASE III SUBUNIT ALPHA"/>
    <property type="match status" value="1"/>
</dbReference>
<dbReference type="Gene3D" id="1.10.150.870">
    <property type="match status" value="1"/>
</dbReference>
<dbReference type="Pfam" id="PF17657">
    <property type="entry name" value="DNA_pol3_finger"/>
    <property type="match status" value="1"/>
</dbReference>
<protein>
    <recommendedName>
        <fullName evidence="3">DNA polymerase III subunit alpha</fullName>
        <ecNumber evidence="2">2.7.7.7</ecNumber>
    </recommendedName>
</protein>
<dbReference type="NCBIfam" id="TIGR00594">
    <property type="entry name" value="polc"/>
    <property type="match status" value="1"/>
</dbReference>
<dbReference type="SMART" id="SM00481">
    <property type="entry name" value="POLIIIAc"/>
    <property type="match status" value="1"/>
</dbReference>
<dbReference type="Pfam" id="PF14579">
    <property type="entry name" value="HHH_6"/>
    <property type="match status" value="1"/>
</dbReference>
<dbReference type="InterPro" id="IPR040982">
    <property type="entry name" value="DNA_pol3_finger"/>
</dbReference>
<dbReference type="CDD" id="cd04485">
    <property type="entry name" value="DnaE_OBF"/>
    <property type="match status" value="1"/>
</dbReference>
<evidence type="ECO:0000313" key="11">
    <source>
        <dbReference type="EMBL" id="MBO8447166.1"/>
    </source>
</evidence>
<feature type="region of interest" description="Disordered" evidence="9">
    <location>
        <begin position="292"/>
        <end position="321"/>
    </location>
</feature>
<comment type="caution">
    <text evidence="11">The sequence shown here is derived from an EMBL/GenBank/DDBJ whole genome shotgun (WGS) entry which is preliminary data.</text>
</comment>
<dbReference type="GO" id="GO:0006260">
    <property type="term" value="P:DNA replication"/>
    <property type="evidence" value="ECO:0007669"/>
    <property type="project" value="UniProtKB-KW"/>
</dbReference>
<dbReference type="EMBL" id="JADIMR010000082">
    <property type="protein sequence ID" value="MBO8447166.1"/>
    <property type="molecule type" value="Genomic_DNA"/>
</dbReference>
<proteinExistence type="predicted"/>
<evidence type="ECO:0000256" key="1">
    <source>
        <dbReference type="ARBA" id="ARBA00004496"/>
    </source>
</evidence>
<sequence length="1324" mass="149975">MDFVHLHVHTEFSVLDGLSKIPELLDKARRCGMKAMAITDHGVMGGIKMFVDAVDKMNAKPANDLKDCMKKIKDCNDPGKLEELEKEREKLQAALDNYVPFKPICGVEAYCARRSRFSKDGQYKEYDAGWGKERAIDKSGWHLILLAKNKTGYFNLCKLVSLSYTEGYYMKPRIDKELLEKYHEGIIACSACLGGEIPSKILAGKIEEAEEAVLWFKNLFGDDYYLELQRHKTDKPNANVEVYERQCEVNPVLVQLARKHGIKLIATNDVHFVEEEHSEAHEKLLWINTNKGGSGKAADDEDSGVKQSEDSSGGRRSEMTYSKQEWFKSAEEMSEIFSDLPEALQNTVEIADKVEAFSLNSDPLMPRFDIPEEFGTEEEYRRKFTAEELITEFTCDEHGNPNTDKDAVAKKIKKLGGADKLYRIKLEADYLAKLAWEGAKYRYGENLTDEQTERIKFELHIMKTMGFPGYFLIVQDYIKAAREQLGVSVGPGRGSAAGSVVAYCLRITDVDPLKYDLLFERFLNPDRISMPDIDVDFEDSGRDAVLDYVGRKYGKERVAHIITYGTMAAKSAIADVARVMDVRPDMSAKLRSYIPDKFSESVKDASGKTPKVNIKNCIKYVPDMNKVRYGDDTVLSEVVEYASQLEGTIRNLGVHACGVIIGSDDISNLAPMQTVPDTKNKDNDILVTEYDGHFVESVGLIKMDFLGLSTLTIIKEAMANVKKSRGIEIDIDHIPIDDPLTYQLYSEGRTVGTFQFESAGMRRYLKELKPTQFEDLIAMNALYRPGPMEYIPQFIARKSGREPITYDIPVMERYLKDTYGITVYQEQVMLLSRLLAGFTRGESDTLRKAMGKKLVEVLNNLKGKFMDGGKANGHDEKILEKIWHDWEQFAKYAFNKSHATCYSWVAYQTAYLKAHYPSEFMAANLTVSKDSATDVAKFMEECKNMGIRVLLPDVNESFDHFMPNSKGDIRFGLGGIKDLGGNAIEAIIKEREKNGKFKDLLDFMQRVSPTDCNKKSLEALALSGALDSLCDGKRELFFMSAGSKGETYSEMLLRYASRYQAETGAAASLFGDATFGIEPPQAPEYVPWSILERLKEEREHIGMYLSAHPLDDYAAEMKWCTHNMVQLSDNEYLADHDMNNRTVRVGGIVTDAKIDRTKKSNQQYLKVTVSDFTGSYTFVIFGKQMQLFETQLQVNNYVILTGQVMERKNNLQNTEQTEYQVRINSIVQMEELRQREWILTLALSIQGINNDLLEALLKNKCKPGHKGKSVVAALKMEVWDDEKHLDLRMKSNSKYVVDLSLLNRLQALQSETDGRIRYKLAPAS</sequence>
<evidence type="ECO:0000259" key="10">
    <source>
        <dbReference type="SMART" id="SM00481"/>
    </source>
</evidence>
<dbReference type="InterPro" id="IPR004805">
    <property type="entry name" value="DnaE2/DnaE/PolC"/>
</dbReference>
<evidence type="ECO:0000256" key="2">
    <source>
        <dbReference type="ARBA" id="ARBA00012417"/>
    </source>
</evidence>
<keyword evidence="7" id="KW-0239">DNA-directed DNA polymerase</keyword>
<feature type="compositionally biased region" description="Basic and acidic residues" evidence="9">
    <location>
        <begin position="303"/>
        <end position="318"/>
    </location>
</feature>
<dbReference type="GO" id="GO:0005737">
    <property type="term" value="C:cytoplasm"/>
    <property type="evidence" value="ECO:0007669"/>
    <property type="project" value="UniProtKB-SubCell"/>
</dbReference>
<evidence type="ECO:0000256" key="3">
    <source>
        <dbReference type="ARBA" id="ARBA00019114"/>
    </source>
</evidence>
<dbReference type="Pfam" id="PF01336">
    <property type="entry name" value="tRNA_anti-codon"/>
    <property type="match status" value="1"/>
</dbReference>
<evidence type="ECO:0000313" key="12">
    <source>
        <dbReference type="Proteomes" id="UP000823637"/>
    </source>
</evidence>
<organism evidence="11 12">
    <name type="scientific">Candidatus Enterocola intestinipullorum</name>
    <dbReference type="NCBI Taxonomy" id="2840783"/>
    <lineage>
        <taxon>Bacteria</taxon>
        <taxon>Pseudomonadati</taxon>
        <taxon>Bacteroidota</taxon>
        <taxon>Bacteroidia</taxon>
        <taxon>Bacteroidales</taxon>
        <taxon>Candidatus Enterocola</taxon>
    </lineage>
</organism>
<dbReference type="InterPro" id="IPR003141">
    <property type="entry name" value="Pol/His_phosphatase_N"/>
</dbReference>
<reference evidence="11" key="2">
    <citation type="journal article" date="2021" name="PeerJ">
        <title>Extensive microbial diversity within the chicken gut microbiome revealed by metagenomics and culture.</title>
        <authorList>
            <person name="Gilroy R."/>
            <person name="Ravi A."/>
            <person name="Getino M."/>
            <person name="Pursley I."/>
            <person name="Horton D.L."/>
            <person name="Alikhan N.F."/>
            <person name="Baker D."/>
            <person name="Gharbi K."/>
            <person name="Hall N."/>
            <person name="Watson M."/>
            <person name="Adriaenssens E.M."/>
            <person name="Foster-Nyarko E."/>
            <person name="Jarju S."/>
            <person name="Secka A."/>
            <person name="Antonio M."/>
            <person name="Oren A."/>
            <person name="Chaudhuri R.R."/>
            <person name="La Ragione R."/>
            <person name="Hildebrand F."/>
            <person name="Pallen M.J."/>
        </authorList>
    </citation>
    <scope>NUCLEOTIDE SEQUENCE</scope>
    <source>
        <strain evidence="11">D3-1215</strain>
    </source>
</reference>
<dbReference type="InterPro" id="IPR011708">
    <property type="entry name" value="DNA_pol3_alpha_NTPase_dom"/>
</dbReference>
<dbReference type="InterPro" id="IPR016195">
    <property type="entry name" value="Pol/histidinol_Pase-like"/>
</dbReference>
<gene>
    <name evidence="11" type="primary">dnaE</name>
    <name evidence="11" type="ORF">IAC32_05425</name>
</gene>
<feature type="domain" description="Polymerase/histidinol phosphatase N-terminal" evidence="10">
    <location>
        <begin position="4"/>
        <end position="113"/>
    </location>
</feature>
<dbReference type="InterPro" id="IPR004365">
    <property type="entry name" value="NA-bd_OB_tRNA"/>
</dbReference>
<keyword evidence="5 11" id="KW-0548">Nucleotidyltransferase</keyword>
<evidence type="ECO:0000256" key="8">
    <source>
        <dbReference type="ARBA" id="ARBA00049244"/>
    </source>
</evidence>
<dbReference type="PANTHER" id="PTHR32294:SF0">
    <property type="entry name" value="DNA POLYMERASE III SUBUNIT ALPHA"/>
    <property type="match status" value="1"/>
</dbReference>
<dbReference type="InterPro" id="IPR004013">
    <property type="entry name" value="PHP_dom"/>
</dbReference>
<dbReference type="Pfam" id="PF02811">
    <property type="entry name" value="PHP"/>
    <property type="match status" value="1"/>
</dbReference>
<dbReference type="GO" id="GO:0008408">
    <property type="term" value="F:3'-5' exonuclease activity"/>
    <property type="evidence" value="ECO:0007669"/>
    <property type="project" value="InterPro"/>
</dbReference>
<comment type="subcellular location">
    <subcellularLocation>
        <location evidence="1">Cytoplasm</location>
    </subcellularLocation>
</comment>
<evidence type="ECO:0000256" key="5">
    <source>
        <dbReference type="ARBA" id="ARBA00022695"/>
    </source>
</evidence>